<evidence type="ECO:0000313" key="9">
    <source>
        <dbReference type="Proteomes" id="UP001498398"/>
    </source>
</evidence>
<sequence length="1450" mass="161936">MAICLPASQKVTVFVVATDTDGRMKAEPKRTLPAISVTPIHATRPNIWDLLVVKPNREISILTHGIYELPVTFALQGSIHPNAIPTSNPHGRIASVTNDSGCSMFTTFTFDDGWSCQDIVDLFPQDLLTQQALQILAHSLPPNLAFELHRLFYLAWAQKSFRTSDGVEFDCFVEALYSCFGLGSNGQTQSIGSSADAWQSLQASPSRTRYREDPVLQVLKSSSGPRKPPVSGPSVVQRSGELYKYLVASLYALHTLSEQMRVLVHRYADLLRVVPVICHMATYIRPEWADYWRRLCPDAIASSPWPSPALNVQDPDDSIPVWPPDISSILFGRVSNPEWKVPWFNALELAERFKIPPSCAYGRLDPLTALQRLTAIVKCLSDPSVTRSSKRAENAVRLMVEMGIGEEFISKLPLGIAAPLREAARSCQLAPPVEWPIAAYNAIGREDVATSVSQNPDHLSRDGYLSMKEYTSPNRPRRTLNQIVQEANTLTAGEVETSTGVELDLEEFTSVRFGQDRRLDEVARMLCSSIAPTIKYVERPDLNEHDQTKEQQHLVIRVAERTLALAYGRAMFTFGSMSNISRETFKIPKIEFAVKLQPLNITVAPEIGKIAPENIQWGEFHNGVAAALRLSSSSTTIDSSWIAFNKPGELTPEHAGFLYGLGLTGHLKGLFGWHTFAYLAPKHDFTSIGVLLGLAAANLGNGNQHVTKMISVHNRALLPTPDVDLGVSLLTQTAANAALGLLYMGTKNRRMAEVSLQQIARRDLVQQDISTEYREAYTYTAALAFGMIMLGKGTTIPADAALLRRLTLLIHGEPESKKRPAFDINLTSPAASIALGLMYLRTERQDIADILAIPDTPQALHRIQPSFLLLRTLARCLIMWNKITPSNEWIAQQIPPAIRKGIENRNQYSNTIADAWELAYYNIIAGCCFAIGLKYAGTARQEAYKVIIRYNDLFTRMVFSNGPSFDFRIKRSAVRDGLNLITIALSMVMAGTGEITCLRRLRYAYGMYAQTLVHPSFKFGVHVSTHQAMGLLFLGGGRYTLGTSNAAIACMVAAFFPRVNNSSADNKSYLQPLRHLWVLAVEPRCLIARDVETKEIVYLPLKIHMREGKEQCTTQLISPTLIPDLERLVSIRVDTPRYWPFHLDIINIPSHRESLLRSQTLYVKRRTAFLSYTEDPRGSRSLFVRSRSSAGDAATLDFPQLTDTKTHPAGDLWEFITSFSNDPLFLAFADHFCCITGGTDQERLLDTYCHAVLFDSILQGKPQTLQSHLTLFRYRTMNPSSRYFHLRLQDLRFTADFYSKIFERRFSGRSENNPRTPLIRDSTVYGSLYVLDRQLDVIRSQPEFLQVLGRYAVGRPGEMDETMASYLAWYLQRNAVPVSTLLIVLKSLATDAHNQCLNAPPPEGTTDVSLLDTGIREVLHATGTRMTTVLGSGWSVRSLDEILKLWQTVA</sequence>
<dbReference type="Proteomes" id="UP001498398">
    <property type="component" value="Unassembled WGS sequence"/>
</dbReference>
<organism evidence="8 9">
    <name type="scientific">Marasmiellus scandens</name>
    <dbReference type="NCBI Taxonomy" id="2682957"/>
    <lineage>
        <taxon>Eukaryota</taxon>
        <taxon>Fungi</taxon>
        <taxon>Dikarya</taxon>
        <taxon>Basidiomycota</taxon>
        <taxon>Agaricomycotina</taxon>
        <taxon>Agaricomycetes</taxon>
        <taxon>Agaricomycetidae</taxon>
        <taxon>Agaricales</taxon>
        <taxon>Marasmiineae</taxon>
        <taxon>Omphalotaceae</taxon>
        <taxon>Marasmiellus</taxon>
    </lineage>
</organism>
<proteinExistence type="inferred from homology"/>
<comment type="caution">
    <text evidence="8">The sequence shown here is derived from an EMBL/GenBank/DDBJ whole genome shotgun (WGS) entry which is preliminary data.</text>
</comment>
<comment type="similarity">
    <text evidence="1">Belongs to the APC1 family.</text>
</comment>
<keyword evidence="4" id="KW-0498">Mitosis</keyword>
<protein>
    <submittedName>
        <fullName evidence="8">Anaphase-promoting complex subunit 1</fullName>
    </submittedName>
</protein>
<gene>
    <name evidence="8" type="primary">APC1_1</name>
    <name evidence="8" type="ORF">VKT23_000528</name>
</gene>
<dbReference type="EMBL" id="JBANRG010000001">
    <property type="protein sequence ID" value="KAK7472414.1"/>
    <property type="molecule type" value="Genomic_DNA"/>
</dbReference>
<dbReference type="Pfam" id="PF18122">
    <property type="entry name" value="APC1_C"/>
    <property type="match status" value="1"/>
</dbReference>
<dbReference type="InterPro" id="IPR041221">
    <property type="entry name" value="APC1_C"/>
</dbReference>
<feature type="domain" description="Anaphase-promoting complex subunit 1 C-terminal" evidence="6">
    <location>
        <begin position="1214"/>
        <end position="1377"/>
    </location>
</feature>
<dbReference type="InterPro" id="IPR048971">
    <property type="entry name" value="Apc1_3rd"/>
</dbReference>
<dbReference type="InterPro" id="IPR024990">
    <property type="entry name" value="Apc1"/>
</dbReference>
<evidence type="ECO:0000259" key="7">
    <source>
        <dbReference type="Pfam" id="PF21282"/>
    </source>
</evidence>
<evidence type="ECO:0000256" key="4">
    <source>
        <dbReference type="ARBA" id="ARBA00022776"/>
    </source>
</evidence>
<dbReference type="Pfam" id="PF21282">
    <property type="entry name" value="APC1_3rd"/>
    <property type="match status" value="1"/>
</dbReference>
<feature type="domain" description="Anaphase-promoting complex subunit 1 beta-sandwich" evidence="7">
    <location>
        <begin position="1084"/>
        <end position="1166"/>
    </location>
</feature>
<name>A0ABR1K710_9AGAR</name>
<evidence type="ECO:0000313" key="8">
    <source>
        <dbReference type="EMBL" id="KAK7472414.1"/>
    </source>
</evidence>
<accession>A0ABR1K710</accession>
<keyword evidence="2" id="KW-0132">Cell division</keyword>
<evidence type="ECO:0000259" key="6">
    <source>
        <dbReference type="Pfam" id="PF18122"/>
    </source>
</evidence>
<keyword evidence="5" id="KW-0131">Cell cycle</keyword>
<evidence type="ECO:0000256" key="2">
    <source>
        <dbReference type="ARBA" id="ARBA00022618"/>
    </source>
</evidence>
<dbReference type="PANTHER" id="PTHR12827:SF3">
    <property type="entry name" value="ANAPHASE-PROMOTING COMPLEX SUBUNIT 1"/>
    <property type="match status" value="1"/>
</dbReference>
<keyword evidence="3" id="KW-0677">Repeat</keyword>
<dbReference type="Gene3D" id="1.25.10.10">
    <property type="entry name" value="Leucine-rich Repeat Variant"/>
    <property type="match status" value="2"/>
</dbReference>
<evidence type="ECO:0000256" key="5">
    <source>
        <dbReference type="ARBA" id="ARBA00023306"/>
    </source>
</evidence>
<evidence type="ECO:0000256" key="1">
    <source>
        <dbReference type="ARBA" id="ARBA00010547"/>
    </source>
</evidence>
<reference evidence="8 9" key="1">
    <citation type="submission" date="2024-01" db="EMBL/GenBank/DDBJ databases">
        <title>A draft genome for the cacao thread blight pathogen Marasmiellus scandens.</title>
        <authorList>
            <person name="Baruah I.K."/>
            <person name="Leung J."/>
            <person name="Bukari Y."/>
            <person name="Amoako-Attah I."/>
            <person name="Meinhardt L.W."/>
            <person name="Bailey B.A."/>
            <person name="Cohen S.P."/>
        </authorList>
    </citation>
    <scope>NUCLEOTIDE SEQUENCE [LARGE SCALE GENOMIC DNA]</scope>
    <source>
        <strain evidence="8 9">GH-19</strain>
    </source>
</reference>
<dbReference type="PANTHER" id="PTHR12827">
    <property type="entry name" value="MEIOTIC CHECKPOINT REGULATOR TSG24 FAMILY MEMBER"/>
    <property type="match status" value="1"/>
</dbReference>
<keyword evidence="9" id="KW-1185">Reference proteome</keyword>
<evidence type="ECO:0000256" key="3">
    <source>
        <dbReference type="ARBA" id="ARBA00022737"/>
    </source>
</evidence>
<dbReference type="InterPro" id="IPR011989">
    <property type="entry name" value="ARM-like"/>
</dbReference>